<name>A0A2T0XGS2_9BURK</name>
<feature type="domain" description="Smf/DprA SLOG" evidence="3">
    <location>
        <begin position="9"/>
        <end position="222"/>
    </location>
</feature>
<dbReference type="NCBIfam" id="TIGR00732">
    <property type="entry name" value="dprA"/>
    <property type="match status" value="1"/>
</dbReference>
<feature type="region of interest" description="Disordered" evidence="2">
    <location>
        <begin position="230"/>
        <end position="250"/>
    </location>
</feature>
<comment type="similarity">
    <text evidence="1">Belongs to the DprA/Smf family.</text>
</comment>
<dbReference type="PANTHER" id="PTHR43022:SF1">
    <property type="entry name" value="PROTEIN SMF"/>
    <property type="match status" value="1"/>
</dbReference>
<evidence type="ECO:0000313" key="5">
    <source>
        <dbReference type="EMBL" id="PRY98146.1"/>
    </source>
</evidence>
<dbReference type="PANTHER" id="PTHR43022">
    <property type="entry name" value="PROTEIN SMF"/>
    <property type="match status" value="1"/>
</dbReference>
<dbReference type="Gene3D" id="3.40.50.450">
    <property type="match status" value="1"/>
</dbReference>
<dbReference type="OrthoDB" id="9785707at2"/>
<feature type="domain" description="DprA winged helix" evidence="4">
    <location>
        <begin position="237"/>
        <end position="294"/>
    </location>
</feature>
<evidence type="ECO:0000259" key="3">
    <source>
        <dbReference type="Pfam" id="PF02481"/>
    </source>
</evidence>
<sequence>MSLPFASQQILTFHDPEYPEQLRQISGAPKTLFVCGNLALLQSRILAIVGARNPTPDGLDNAYAFAKHLAMNGFCIVSGLAKGIDGASHIGALDAGDAGASTIAVLGSGLDVIYPSCHLSLAKNILNKGGLLMTEFAPGTPPLGRNFPKRNRIVAGLALGVIVVEAANKSGSLITARLANDMGREVFAIPGSIHSPLSRGPHALIQQGAKLVENATDILSELAPELSRVSGLDLSSPDDTNEPDANPSPLFQVIGYDPVSEDVLLRRSGMSFGQLGAELLALELQGLVSRHPDGKLAKVRRKP</sequence>
<reference evidence="5 6" key="1">
    <citation type="submission" date="2018-03" db="EMBL/GenBank/DDBJ databases">
        <title>Genomic Encyclopedia of Type Strains, Phase III (KMG-III): the genomes of soil and plant-associated and newly described type strains.</title>
        <authorList>
            <person name="Whitman W."/>
        </authorList>
    </citation>
    <scope>NUCLEOTIDE SEQUENCE [LARGE SCALE GENOMIC DNA]</scope>
    <source>
        <strain evidence="5 6">MWH-P2sevCIIIb</strain>
    </source>
</reference>
<evidence type="ECO:0000259" key="4">
    <source>
        <dbReference type="Pfam" id="PF17782"/>
    </source>
</evidence>
<dbReference type="InterPro" id="IPR041614">
    <property type="entry name" value="DprA_WH"/>
</dbReference>
<dbReference type="InterPro" id="IPR057666">
    <property type="entry name" value="DrpA_SLOG"/>
</dbReference>
<dbReference type="GO" id="GO:0009294">
    <property type="term" value="P:DNA-mediated transformation"/>
    <property type="evidence" value="ECO:0007669"/>
    <property type="project" value="InterPro"/>
</dbReference>
<comment type="caution">
    <text evidence="5">The sequence shown here is derived from an EMBL/GenBank/DDBJ whole genome shotgun (WGS) entry which is preliminary data.</text>
</comment>
<keyword evidence="6" id="KW-1185">Reference proteome</keyword>
<dbReference type="InterPro" id="IPR003488">
    <property type="entry name" value="DprA"/>
</dbReference>
<gene>
    <name evidence="5" type="ORF">BCM14_1863</name>
</gene>
<dbReference type="Proteomes" id="UP000238308">
    <property type="component" value="Unassembled WGS sequence"/>
</dbReference>
<dbReference type="InterPro" id="IPR036388">
    <property type="entry name" value="WH-like_DNA-bd_sf"/>
</dbReference>
<dbReference type="AlphaFoldDB" id="A0A2T0XGS2"/>
<evidence type="ECO:0000313" key="6">
    <source>
        <dbReference type="Proteomes" id="UP000238308"/>
    </source>
</evidence>
<proteinExistence type="inferred from homology"/>
<dbReference type="EMBL" id="PVTV01000013">
    <property type="protein sequence ID" value="PRY98146.1"/>
    <property type="molecule type" value="Genomic_DNA"/>
</dbReference>
<dbReference type="Pfam" id="PF17782">
    <property type="entry name" value="WHD_DprA"/>
    <property type="match status" value="1"/>
</dbReference>
<dbReference type="Pfam" id="PF02481">
    <property type="entry name" value="DNA_processg_A"/>
    <property type="match status" value="1"/>
</dbReference>
<evidence type="ECO:0000256" key="1">
    <source>
        <dbReference type="ARBA" id="ARBA00006525"/>
    </source>
</evidence>
<dbReference type="Gene3D" id="1.10.10.10">
    <property type="entry name" value="Winged helix-like DNA-binding domain superfamily/Winged helix DNA-binding domain"/>
    <property type="match status" value="1"/>
</dbReference>
<protein>
    <submittedName>
        <fullName evidence="5">DNA protecting protein DprA</fullName>
    </submittedName>
</protein>
<accession>A0A2T0XGS2</accession>
<evidence type="ECO:0000256" key="2">
    <source>
        <dbReference type="SAM" id="MobiDB-lite"/>
    </source>
</evidence>
<organism evidence="5 6">
    <name type="scientific">Jezberella montanilacus</name>
    <dbReference type="NCBI Taxonomy" id="323426"/>
    <lineage>
        <taxon>Bacteria</taxon>
        <taxon>Pseudomonadati</taxon>
        <taxon>Pseudomonadota</taxon>
        <taxon>Betaproteobacteria</taxon>
        <taxon>Burkholderiales</taxon>
        <taxon>Alcaligenaceae</taxon>
        <taxon>Jezberella</taxon>
    </lineage>
</organism>
<dbReference type="SUPFAM" id="SSF102405">
    <property type="entry name" value="MCP/YpsA-like"/>
    <property type="match status" value="1"/>
</dbReference>
<dbReference type="RefSeq" id="WP_106227697.1">
    <property type="nucleotide sequence ID" value="NZ_PVTV01000013.1"/>
</dbReference>